<evidence type="ECO:0000313" key="2">
    <source>
        <dbReference type="EMBL" id="EEF25291.1"/>
    </source>
</evidence>
<reference evidence="3" key="1">
    <citation type="journal article" date="2010" name="Nat. Biotechnol.">
        <title>Draft genome sequence of the oilseed species Ricinus communis.</title>
        <authorList>
            <person name="Chan A.P."/>
            <person name="Crabtree J."/>
            <person name="Zhao Q."/>
            <person name="Lorenzi H."/>
            <person name="Orvis J."/>
            <person name="Puiu D."/>
            <person name="Melake-Berhan A."/>
            <person name="Jones K.M."/>
            <person name="Redman J."/>
            <person name="Chen G."/>
            <person name="Cahoon E.B."/>
            <person name="Gedil M."/>
            <person name="Stanke M."/>
            <person name="Haas B.J."/>
            <person name="Wortman J.R."/>
            <person name="Fraser-Liggett C.M."/>
            <person name="Ravel J."/>
            <person name="Rabinowicz P.D."/>
        </authorList>
    </citation>
    <scope>NUCLEOTIDE SEQUENCE [LARGE SCALE GENOMIC DNA]</scope>
    <source>
        <strain evidence="3">cv. Hale</strain>
    </source>
</reference>
<sequence length="259" mass="28456">MSAILSPEILRTDCISSAIPPRLDCWMGSSAGAFTLAPPGAGRWHTDAGKTMHHCGDDVRGPALHAGTSLLRKRALARSDDRIRARSTCASAARLIVCCPLLSAVPRPYQRPIGCLMNVMHRRDDEFTSELAQSFVRCPIVPGASSRNKQHSWIERAGKTRIGHGRLKGHRRCYRTRARGKWCGRCAHFSTFSRSGAGGGRFDQEPRPPSCGDQGRHRRSRHVPCKPGGTACHWHNTDGRRRLADLGQATVRPSRRGAA</sequence>
<accession>B9TFS2</accession>
<keyword evidence="3" id="KW-1185">Reference proteome</keyword>
<proteinExistence type="predicted"/>
<dbReference type="AlphaFoldDB" id="B9TFS2"/>
<dbReference type="InParanoid" id="B9TFS2"/>
<organism evidence="2 3">
    <name type="scientific">Ricinus communis</name>
    <name type="common">Castor bean</name>
    <dbReference type="NCBI Taxonomy" id="3988"/>
    <lineage>
        <taxon>Eukaryota</taxon>
        <taxon>Viridiplantae</taxon>
        <taxon>Streptophyta</taxon>
        <taxon>Embryophyta</taxon>
        <taxon>Tracheophyta</taxon>
        <taxon>Spermatophyta</taxon>
        <taxon>Magnoliopsida</taxon>
        <taxon>eudicotyledons</taxon>
        <taxon>Gunneridae</taxon>
        <taxon>Pentapetalae</taxon>
        <taxon>rosids</taxon>
        <taxon>fabids</taxon>
        <taxon>Malpighiales</taxon>
        <taxon>Euphorbiaceae</taxon>
        <taxon>Acalyphoideae</taxon>
        <taxon>Acalypheae</taxon>
        <taxon>Ricinus</taxon>
    </lineage>
</organism>
<evidence type="ECO:0000313" key="3">
    <source>
        <dbReference type="Proteomes" id="UP000008311"/>
    </source>
</evidence>
<dbReference type="Proteomes" id="UP000008311">
    <property type="component" value="Unassembled WGS sequence"/>
</dbReference>
<evidence type="ECO:0000256" key="1">
    <source>
        <dbReference type="SAM" id="MobiDB-lite"/>
    </source>
</evidence>
<feature type="region of interest" description="Disordered" evidence="1">
    <location>
        <begin position="197"/>
        <end position="236"/>
    </location>
</feature>
<name>B9TFS2_RICCO</name>
<protein>
    <submittedName>
        <fullName evidence="2">Uncharacterized protein</fullName>
    </submittedName>
</protein>
<dbReference type="EMBL" id="EQ980052">
    <property type="protein sequence ID" value="EEF25291.1"/>
    <property type="molecule type" value="Genomic_DNA"/>
</dbReference>
<gene>
    <name evidence="2" type="ORF">RCOM_1836500</name>
</gene>